<evidence type="ECO:0000256" key="1">
    <source>
        <dbReference type="ARBA" id="ARBA00004141"/>
    </source>
</evidence>
<evidence type="ECO:0000256" key="3">
    <source>
        <dbReference type="ARBA" id="ARBA00022989"/>
    </source>
</evidence>
<feature type="transmembrane region" description="Helical" evidence="5">
    <location>
        <begin position="122"/>
        <end position="142"/>
    </location>
</feature>
<evidence type="ECO:0000256" key="4">
    <source>
        <dbReference type="ARBA" id="ARBA00023136"/>
    </source>
</evidence>
<reference evidence="7" key="1">
    <citation type="submission" date="2021-05" db="EMBL/GenBank/DDBJ databases">
        <title>The genome of the haptophyte Pavlova lutheri (Diacronema luteri, Pavlovales) - a model for lipid biosynthesis in eukaryotic algae.</title>
        <authorList>
            <person name="Hulatt C.J."/>
            <person name="Posewitz M.C."/>
        </authorList>
    </citation>
    <scope>NUCLEOTIDE SEQUENCE</scope>
    <source>
        <strain evidence="7">NIVA-4/92</strain>
    </source>
</reference>
<keyword evidence="3 5" id="KW-1133">Transmembrane helix</keyword>
<accession>A0A8J5XJL6</accession>
<dbReference type="Pfam" id="PF03798">
    <property type="entry name" value="TRAM_LAG1_CLN8"/>
    <property type="match status" value="1"/>
</dbReference>
<dbReference type="EMBL" id="JAGTXO010000012">
    <property type="protein sequence ID" value="KAG8464594.1"/>
    <property type="molecule type" value="Genomic_DNA"/>
</dbReference>
<comment type="caution">
    <text evidence="7">The sequence shown here is derived from an EMBL/GenBank/DDBJ whole genome shotgun (WGS) entry which is preliminary data.</text>
</comment>
<gene>
    <name evidence="7" type="ORF">KFE25_009962</name>
</gene>
<comment type="subcellular location">
    <subcellularLocation>
        <location evidence="1">Membrane</location>
        <topology evidence="1">Multi-pass membrane protein</topology>
    </subcellularLocation>
</comment>
<dbReference type="GO" id="GO:0016020">
    <property type="term" value="C:membrane"/>
    <property type="evidence" value="ECO:0007669"/>
    <property type="project" value="UniProtKB-SubCell"/>
</dbReference>
<organism evidence="7 8">
    <name type="scientific">Diacronema lutheri</name>
    <name type="common">Unicellular marine alga</name>
    <name type="synonym">Monochrysis lutheri</name>
    <dbReference type="NCBI Taxonomy" id="2081491"/>
    <lineage>
        <taxon>Eukaryota</taxon>
        <taxon>Haptista</taxon>
        <taxon>Haptophyta</taxon>
        <taxon>Pavlovophyceae</taxon>
        <taxon>Pavlovales</taxon>
        <taxon>Pavlovaceae</taxon>
        <taxon>Diacronema</taxon>
    </lineage>
</organism>
<sequence>MASGSKQAAAVHGRFNLFAITPLVVLTIVAYATSKQQSVCLSLSYATAAHIAIDTVWNLVVPQCQPTYFRWSTVMLHHLVTFWLVLHPCMHVENADMTPACTIVEINTLLLTASRHFKKSKAITYSFYVTWVTMRLMWYPYIAFDHHARITQWGATMYDYSWMQTVGTVIVLCVLNVLWTYEVIKSLLPKKPKDK</sequence>
<dbReference type="InterPro" id="IPR006634">
    <property type="entry name" value="TLC-dom"/>
</dbReference>
<dbReference type="OrthoDB" id="406145at2759"/>
<proteinExistence type="predicted"/>
<evidence type="ECO:0000259" key="6">
    <source>
        <dbReference type="Pfam" id="PF03798"/>
    </source>
</evidence>
<keyword evidence="4 5" id="KW-0472">Membrane</keyword>
<evidence type="ECO:0000256" key="5">
    <source>
        <dbReference type="SAM" id="Phobius"/>
    </source>
</evidence>
<dbReference type="OMA" id="HARITQW"/>
<keyword evidence="2 5" id="KW-0812">Transmembrane</keyword>
<dbReference type="AlphaFoldDB" id="A0A8J5XJL6"/>
<dbReference type="Proteomes" id="UP000751190">
    <property type="component" value="Unassembled WGS sequence"/>
</dbReference>
<evidence type="ECO:0000256" key="2">
    <source>
        <dbReference type="ARBA" id="ARBA00022692"/>
    </source>
</evidence>
<evidence type="ECO:0000313" key="7">
    <source>
        <dbReference type="EMBL" id="KAG8464594.1"/>
    </source>
</evidence>
<protein>
    <recommendedName>
        <fullName evidence="6">TLC domain-containing protein</fullName>
    </recommendedName>
</protein>
<name>A0A8J5XJL6_DIALT</name>
<feature type="transmembrane region" description="Helical" evidence="5">
    <location>
        <begin position="15"/>
        <end position="33"/>
    </location>
</feature>
<keyword evidence="8" id="KW-1185">Reference proteome</keyword>
<feature type="domain" description="TLC" evidence="6">
    <location>
        <begin position="57"/>
        <end position="185"/>
    </location>
</feature>
<evidence type="ECO:0000313" key="8">
    <source>
        <dbReference type="Proteomes" id="UP000751190"/>
    </source>
</evidence>
<feature type="transmembrane region" description="Helical" evidence="5">
    <location>
        <begin position="162"/>
        <end position="181"/>
    </location>
</feature>